<comment type="caution">
    <text evidence="3">The sequence shown here is derived from an EMBL/GenBank/DDBJ whole genome shotgun (WGS) entry which is preliminary data.</text>
</comment>
<protein>
    <recommendedName>
        <fullName evidence="5">DUF4412 domain-containing protein</fullName>
    </recommendedName>
</protein>
<feature type="signal peptide" evidence="2">
    <location>
        <begin position="1"/>
        <end position="26"/>
    </location>
</feature>
<feature type="chain" id="PRO_5045569849" description="DUF4412 domain-containing protein" evidence="2">
    <location>
        <begin position="27"/>
        <end position="290"/>
    </location>
</feature>
<sequence length="290" mass="31734">MSSRVLIYALWAFVLCMFPASGEVLAARITTTKGKSVEQVTAVSREADGLLRIVHAGGVWRISQDELTEESQIALGLNPGASFYETMDDLKVLQTLDGRKFEDIRRCVVTPSEIRFYHSTGSATVRLENLPETLRKRFGYDPAKAASYEKGLAEAREKAEEERLKKLLAVGPGSGSAGDMLYVDNSPPGSKTSDVRKVTRTEARLLAASSTGPWVWVAGYSRTDGTYVPGHYRTSPNGQLADNRSNEGNRDSKTGESGKAPSTSSSSDPVYVHGYFRKDGTYVRPHSRSK</sequence>
<feature type="compositionally biased region" description="Basic and acidic residues" evidence="1">
    <location>
        <begin position="244"/>
        <end position="256"/>
    </location>
</feature>
<dbReference type="Proteomes" id="UP001371305">
    <property type="component" value="Unassembled WGS sequence"/>
</dbReference>
<keyword evidence="2" id="KW-0732">Signal</keyword>
<reference evidence="3 4" key="1">
    <citation type="submission" date="2024-04" db="EMBL/GenBank/DDBJ databases">
        <title>Luteolibacter sp. isolated from soil.</title>
        <authorList>
            <person name="An J."/>
        </authorList>
    </citation>
    <scope>NUCLEOTIDE SEQUENCE [LARGE SCALE GENOMIC DNA]</scope>
    <source>
        <strain evidence="3 4">Y139</strain>
    </source>
</reference>
<evidence type="ECO:0000256" key="2">
    <source>
        <dbReference type="SAM" id="SignalP"/>
    </source>
</evidence>
<evidence type="ECO:0008006" key="5">
    <source>
        <dbReference type="Google" id="ProtNLM"/>
    </source>
</evidence>
<accession>A0ABU9AT43</accession>
<evidence type="ECO:0000256" key="1">
    <source>
        <dbReference type="SAM" id="MobiDB-lite"/>
    </source>
</evidence>
<proteinExistence type="predicted"/>
<dbReference type="EMBL" id="JBBUKT010000003">
    <property type="protein sequence ID" value="MEK7950796.1"/>
    <property type="molecule type" value="Genomic_DNA"/>
</dbReference>
<feature type="region of interest" description="Disordered" evidence="1">
    <location>
        <begin position="226"/>
        <end position="290"/>
    </location>
</feature>
<keyword evidence="4" id="KW-1185">Reference proteome</keyword>
<dbReference type="RefSeq" id="WP_341404397.1">
    <property type="nucleotide sequence ID" value="NZ_JBBUKT010000003.1"/>
</dbReference>
<organism evidence="3 4">
    <name type="scientific">Luteolibacter soli</name>
    <dbReference type="NCBI Taxonomy" id="3135280"/>
    <lineage>
        <taxon>Bacteria</taxon>
        <taxon>Pseudomonadati</taxon>
        <taxon>Verrucomicrobiota</taxon>
        <taxon>Verrucomicrobiia</taxon>
        <taxon>Verrucomicrobiales</taxon>
        <taxon>Verrucomicrobiaceae</taxon>
        <taxon>Luteolibacter</taxon>
    </lineage>
</organism>
<evidence type="ECO:0000313" key="3">
    <source>
        <dbReference type="EMBL" id="MEK7950796.1"/>
    </source>
</evidence>
<feature type="compositionally biased region" description="Polar residues" evidence="1">
    <location>
        <begin position="234"/>
        <end position="243"/>
    </location>
</feature>
<evidence type="ECO:0000313" key="4">
    <source>
        <dbReference type="Proteomes" id="UP001371305"/>
    </source>
</evidence>
<name>A0ABU9AT43_9BACT</name>
<gene>
    <name evidence="3" type="ORF">WKV53_09830</name>
</gene>